<feature type="domain" description="Dihydroxy-acid/6-phosphogluconate dehydratase N-terminal" evidence="11">
    <location>
        <begin position="67"/>
        <end position="379"/>
    </location>
</feature>
<keyword evidence="3 9" id="KW-0479">Metal-binding</keyword>
<dbReference type="PANTHER" id="PTHR43661:SF1">
    <property type="entry name" value="PHOSPHOGLUCONATE DEHYDRATASE"/>
    <property type="match status" value="1"/>
</dbReference>
<dbReference type="Pfam" id="PF24877">
    <property type="entry name" value="ILV_EDD_C"/>
    <property type="match status" value="1"/>
</dbReference>
<evidence type="ECO:0000256" key="7">
    <source>
        <dbReference type="ARBA" id="ARBA00023239"/>
    </source>
</evidence>
<proteinExistence type="inferred from homology"/>
<gene>
    <name evidence="9 13" type="primary">edd</name>
    <name evidence="13" type="ORF">PH603_16145</name>
</gene>
<keyword evidence="4 9" id="KW-0408">Iron</keyword>
<dbReference type="EC" id="4.2.1.12" evidence="9 10"/>
<evidence type="ECO:0000259" key="11">
    <source>
        <dbReference type="Pfam" id="PF00920"/>
    </source>
</evidence>
<dbReference type="SUPFAM" id="SSF52016">
    <property type="entry name" value="LeuD/IlvD-like"/>
    <property type="match status" value="1"/>
</dbReference>
<feature type="binding site" evidence="9">
    <location>
        <position position="155"/>
    </location>
    <ligand>
        <name>[4Fe-4S] cluster</name>
        <dbReference type="ChEBI" id="CHEBI:49883"/>
    </ligand>
</feature>
<dbReference type="GO" id="GO:0004456">
    <property type="term" value="F:phosphogluconate dehydratase activity"/>
    <property type="evidence" value="ECO:0007669"/>
    <property type="project" value="UniProtKB-UniRule"/>
</dbReference>
<dbReference type="InterPro" id="IPR056740">
    <property type="entry name" value="ILV_EDD_C"/>
</dbReference>
<evidence type="ECO:0000313" key="14">
    <source>
        <dbReference type="Proteomes" id="UP001217500"/>
    </source>
</evidence>
<dbReference type="PROSITE" id="PS00886">
    <property type="entry name" value="ILVD_EDD_1"/>
    <property type="match status" value="1"/>
</dbReference>
<comment type="cofactor">
    <cofactor evidence="9">
        <name>[4Fe-4S] cluster</name>
        <dbReference type="ChEBI" id="CHEBI:49883"/>
    </cofactor>
    <text evidence="9">Binds 1 [4Fe-4S] cluster.</text>
</comment>
<accession>A0AAE9XS95</accession>
<comment type="pathway">
    <text evidence="9">Carbohydrate metabolism; Entner-Doudoroff pathway.</text>
</comment>
<keyword evidence="2 9" id="KW-0004">4Fe-4S</keyword>
<dbReference type="HAMAP" id="MF_02094">
    <property type="entry name" value="Edd"/>
    <property type="match status" value="1"/>
</dbReference>
<feature type="domain" description="Dihydroxy-acid/6-phosphogluconate dehydratase C-terminal" evidence="12">
    <location>
        <begin position="406"/>
        <end position="596"/>
    </location>
</feature>
<dbReference type="InterPro" id="IPR037237">
    <property type="entry name" value="IlvD/EDD_N"/>
</dbReference>
<protein>
    <recommendedName>
        <fullName evidence="9 10">Phosphogluconate dehydratase</fullName>
        <ecNumber evidence="9 10">4.2.1.12</ecNumber>
    </recommendedName>
</protein>
<dbReference type="InterPro" id="IPR000581">
    <property type="entry name" value="ILV_EDD_N"/>
</dbReference>
<evidence type="ECO:0000313" key="13">
    <source>
        <dbReference type="EMBL" id="WCL54070.1"/>
    </source>
</evidence>
<dbReference type="GO" id="GO:0019521">
    <property type="term" value="P:D-gluconate metabolic process"/>
    <property type="evidence" value="ECO:0007669"/>
    <property type="project" value="UniProtKB-KW"/>
</dbReference>
<dbReference type="GO" id="GO:0046872">
    <property type="term" value="F:metal ion binding"/>
    <property type="evidence" value="ECO:0007669"/>
    <property type="project" value="UniProtKB-KW"/>
</dbReference>
<comment type="function">
    <text evidence="9">Catalyzes the dehydration of 6-phospho-D-gluconate to 2-dehydro-3-deoxy-6-phospho-D-gluconate.</text>
</comment>
<feature type="binding site" evidence="9">
    <location>
        <position position="222"/>
    </location>
    <ligand>
        <name>[4Fe-4S] cluster</name>
        <dbReference type="ChEBI" id="CHEBI:49883"/>
    </ligand>
</feature>
<evidence type="ECO:0000256" key="3">
    <source>
        <dbReference type="ARBA" id="ARBA00022723"/>
    </source>
</evidence>
<evidence type="ECO:0000256" key="4">
    <source>
        <dbReference type="ARBA" id="ARBA00023004"/>
    </source>
</evidence>
<dbReference type="Gene3D" id="3.50.30.80">
    <property type="entry name" value="IlvD/EDD C-terminal domain-like"/>
    <property type="match status" value="1"/>
</dbReference>
<keyword evidence="7 9" id="KW-0456">Lyase</keyword>
<dbReference type="EMBL" id="CP116805">
    <property type="protein sequence ID" value="WCL54070.1"/>
    <property type="molecule type" value="Genomic_DNA"/>
</dbReference>
<keyword evidence="8 9" id="KW-0119">Carbohydrate metabolism</keyword>
<dbReference type="InterPro" id="IPR042096">
    <property type="entry name" value="Dihydro-acid_dehy_C"/>
</dbReference>
<dbReference type="FunFam" id="3.50.30.80:FF:000001">
    <property type="entry name" value="Dihydroxy-acid dehydratase"/>
    <property type="match status" value="1"/>
</dbReference>
<dbReference type="NCBIfam" id="TIGR01196">
    <property type="entry name" value="edd"/>
    <property type="match status" value="1"/>
</dbReference>
<comment type="catalytic activity">
    <reaction evidence="9">
        <text>6-phospho-D-gluconate = 2-dehydro-3-deoxy-6-phospho-D-gluconate + H2O</text>
        <dbReference type="Rhea" id="RHEA:17277"/>
        <dbReference type="ChEBI" id="CHEBI:15377"/>
        <dbReference type="ChEBI" id="CHEBI:57569"/>
        <dbReference type="ChEBI" id="CHEBI:58759"/>
        <dbReference type="EC" id="4.2.1.12"/>
    </reaction>
</comment>
<keyword evidence="14" id="KW-1185">Reference proteome</keyword>
<dbReference type="SUPFAM" id="SSF143975">
    <property type="entry name" value="IlvD/EDD N-terminal domain-like"/>
    <property type="match status" value="1"/>
</dbReference>
<dbReference type="InterPro" id="IPR004786">
    <property type="entry name" value="6-phosphgluc_deHydtase"/>
</dbReference>
<dbReference type="GO" id="GO:0051539">
    <property type="term" value="F:4 iron, 4 sulfur cluster binding"/>
    <property type="evidence" value="ECO:0007669"/>
    <property type="project" value="UniProtKB-UniRule"/>
</dbReference>
<reference evidence="13" key="1">
    <citation type="submission" date="2023-01" db="EMBL/GenBank/DDBJ databases">
        <title>The genome sequence of Kordiimonadaceae bacterium 6D33.</title>
        <authorList>
            <person name="Liu Y."/>
        </authorList>
    </citation>
    <scope>NUCLEOTIDE SEQUENCE</scope>
    <source>
        <strain evidence="13">6D33</strain>
    </source>
</reference>
<dbReference type="InterPro" id="IPR020558">
    <property type="entry name" value="DiOHA_6PGluconate_deHydtase_CS"/>
</dbReference>
<dbReference type="GO" id="GO:0009255">
    <property type="term" value="P:Entner-Doudoroff pathway through 6-phosphogluconate"/>
    <property type="evidence" value="ECO:0007669"/>
    <property type="project" value="UniProtKB-UniRule"/>
</dbReference>
<evidence type="ECO:0000256" key="6">
    <source>
        <dbReference type="ARBA" id="ARBA00023064"/>
    </source>
</evidence>
<evidence type="ECO:0000256" key="2">
    <source>
        <dbReference type="ARBA" id="ARBA00022485"/>
    </source>
</evidence>
<comment type="similarity">
    <text evidence="1 9">Belongs to the IlvD/Edd family.</text>
</comment>
<dbReference type="Pfam" id="PF00920">
    <property type="entry name" value="ILVD_EDD_N"/>
    <property type="match status" value="1"/>
</dbReference>
<dbReference type="KEGG" id="gso:PH603_16145"/>
<dbReference type="PANTHER" id="PTHR43661">
    <property type="entry name" value="D-XYLONATE DEHYDRATASE"/>
    <property type="match status" value="1"/>
</dbReference>
<organism evidence="13 14">
    <name type="scientific">Gimibacter soli</name>
    <dbReference type="NCBI Taxonomy" id="3024400"/>
    <lineage>
        <taxon>Bacteria</taxon>
        <taxon>Pseudomonadati</taxon>
        <taxon>Pseudomonadota</taxon>
        <taxon>Alphaproteobacteria</taxon>
        <taxon>Kordiimonadales</taxon>
        <taxon>Temperatibacteraceae</taxon>
        <taxon>Gimibacter</taxon>
    </lineage>
</organism>
<dbReference type="GO" id="GO:0005829">
    <property type="term" value="C:cytosol"/>
    <property type="evidence" value="ECO:0007669"/>
    <property type="project" value="TreeGrafter"/>
</dbReference>
<evidence type="ECO:0000256" key="8">
    <source>
        <dbReference type="ARBA" id="ARBA00023277"/>
    </source>
</evidence>
<evidence type="ECO:0000256" key="9">
    <source>
        <dbReference type="HAMAP-Rule" id="MF_02094"/>
    </source>
</evidence>
<dbReference type="Proteomes" id="UP001217500">
    <property type="component" value="Chromosome"/>
</dbReference>
<evidence type="ECO:0000256" key="10">
    <source>
        <dbReference type="NCBIfam" id="TIGR01196"/>
    </source>
</evidence>
<evidence type="ECO:0000256" key="5">
    <source>
        <dbReference type="ARBA" id="ARBA00023014"/>
    </source>
</evidence>
<keyword evidence="6 9" id="KW-0311">Gluconate utilization</keyword>
<dbReference type="RefSeq" id="WP_289503789.1">
    <property type="nucleotide sequence ID" value="NZ_CP116805.1"/>
</dbReference>
<dbReference type="PROSITE" id="PS00887">
    <property type="entry name" value="ILVD_EDD_2"/>
    <property type="match status" value="1"/>
</dbReference>
<evidence type="ECO:0000259" key="12">
    <source>
        <dbReference type="Pfam" id="PF24877"/>
    </source>
</evidence>
<dbReference type="AlphaFoldDB" id="A0AAE9XS95"/>
<evidence type="ECO:0000256" key="1">
    <source>
        <dbReference type="ARBA" id="ARBA00006486"/>
    </source>
</evidence>
<sequence length="604" mass="63591">MTDPRLLKITDRIRERSTASRAAYMARIQAMRDAGPQRGRMSCGNIAHAIAACGEAEKHQIADGKVPNIGIVSSYNDMLSAHQPYHTMLPELKRAIIDAGGVAQMAGGVPAMCDGVTQGEPGMEMSLFSRDVIAMATAIAMSHNVFDGGLLLGICDKIVPGLLMGALSFGHLPFVFVPSGPMPTGISNSEKAKVRQEYALGKVGRAELLESESRAYHSPGTCTFYGTANTNQMMLEMMGLQLPGSSFVAPNTDLRAALNDAASARAVALAAADKPKGLADMVDERAIVNAICGLLATGGSTNHTLHIVAIAAAAGIKVTWGDFADLSKIVPLLARVYPNGLADVNAFHASGGTPWVTKELLSAGLLHNDGETILGKGLEAWGTFPELEGERASWKPLPATPGDDTVLRPATNPFQAEGGLEILEGPLGDCVIKVSAVKPEHRVIEAPAIVFEHQDDLLTAFKAGKLERDFVAVVRYQGPKAIGMPELHKLTPSLGVLQDKGFKVALVTDGRMSGASGKVPAAIHVSPEAAMGGPIARVQDGDMIRLDAVKGTLELLVDADEFAARTPSKGPEQPLTYGRDLFTGFRALVSPAGEGASVFTHQAF</sequence>
<keyword evidence="5 9" id="KW-0411">Iron-sulfur</keyword>
<name>A0AAE9XS95_9PROT</name>